<protein>
    <submittedName>
        <fullName evidence="1">Nucleotidyltransferase domain-containing protein</fullName>
    </submittedName>
</protein>
<accession>A0A545AJT5</accession>
<keyword evidence="2" id="KW-1185">Reference proteome</keyword>
<organism evidence="1 2">
    <name type="scientific">Cryptosporangium phraense</name>
    <dbReference type="NCBI Taxonomy" id="2593070"/>
    <lineage>
        <taxon>Bacteria</taxon>
        <taxon>Bacillati</taxon>
        <taxon>Actinomycetota</taxon>
        <taxon>Actinomycetes</taxon>
        <taxon>Cryptosporangiales</taxon>
        <taxon>Cryptosporangiaceae</taxon>
        <taxon>Cryptosporangium</taxon>
    </lineage>
</organism>
<dbReference type="OrthoDB" id="3378406at2"/>
<evidence type="ECO:0000313" key="2">
    <source>
        <dbReference type="Proteomes" id="UP000317982"/>
    </source>
</evidence>
<dbReference type="Gene3D" id="3.30.460.10">
    <property type="entry name" value="Beta Polymerase, domain 2"/>
    <property type="match status" value="1"/>
</dbReference>
<name>A0A545AJT5_9ACTN</name>
<reference evidence="1 2" key="1">
    <citation type="submission" date="2019-07" db="EMBL/GenBank/DDBJ databases">
        <title>Cryptosporangium phraense sp. nov., isolated from plant litter.</title>
        <authorList>
            <person name="Suriyachadkun C."/>
        </authorList>
    </citation>
    <scope>NUCLEOTIDE SEQUENCE [LARGE SCALE GENOMIC DNA]</scope>
    <source>
        <strain evidence="1 2">A-T 5661</strain>
    </source>
</reference>
<gene>
    <name evidence="1" type="ORF">FL583_29295</name>
</gene>
<evidence type="ECO:0000313" key="1">
    <source>
        <dbReference type="EMBL" id="TQS41578.1"/>
    </source>
</evidence>
<dbReference type="EMBL" id="VIRS01000025">
    <property type="protein sequence ID" value="TQS41578.1"/>
    <property type="molecule type" value="Genomic_DNA"/>
</dbReference>
<dbReference type="AlphaFoldDB" id="A0A545AJT5"/>
<comment type="caution">
    <text evidence="1">The sequence shown here is derived from an EMBL/GenBank/DDBJ whole genome shotgun (WGS) entry which is preliminary data.</text>
</comment>
<dbReference type="GO" id="GO:0016740">
    <property type="term" value="F:transferase activity"/>
    <property type="evidence" value="ECO:0007669"/>
    <property type="project" value="UniProtKB-KW"/>
</dbReference>
<dbReference type="Proteomes" id="UP000317982">
    <property type="component" value="Unassembled WGS sequence"/>
</dbReference>
<keyword evidence="1" id="KW-0808">Transferase</keyword>
<proteinExistence type="predicted"/>
<dbReference type="InParanoid" id="A0A545AJT5"/>
<sequence>MRVTDPAGLATDLARRIRRRWRAEVQAIGATGSLAHADDREGTDLELIVATYRPGTGPAPMRRRVDGHLVSIEVAASPDLLARARQLTTLWPLRADRFLHLRPLDEDSDWLPSVRDAHLARLTDATPREFSELARDAWCTADSLLARAVQAGQWHDEDSALLLLAEARIAAAVTDGLLTRTYFRNSADAARRTGVVGLDLVELRDRVRLQAAELEKRGRPVDVPLAELL</sequence>
<dbReference type="InterPro" id="IPR043519">
    <property type="entry name" value="NT_sf"/>
</dbReference>